<dbReference type="Gene3D" id="3.40.50.720">
    <property type="entry name" value="NAD(P)-binding Rossmann-like Domain"/>
    <property type="match status" value="1"/>
</dbReference>
<dbReference type="EMBL" id="SOAZ01000005">
    <property type="protein sequence ID" value="TDT61972.1"/>
    <property type="molecule type" value="Genomic_DNA"/>
</dbReference>
<keyword evidence="6 8" id="KW-0057">Aromatic amino acid biosynthesis</keyword>
<comment type="caution">
    <text evidence="11">The sequence shown here is derived from an EMBL/GenBank/DDBJ whole genome shotgun (WGS) entry which is preliminary data.</text>
</comment>
<evidence type="ECO:0000256" key="4">
    <source>
        <dbReference type="ARBA" id="ARBA00022857"/>
    </source>
</evidence>
<feature type="active site" description="Proton acceptor" evidence="8">
    <location>
        <position position="66"/>
    </location>
</feature>
<feature type="binding site" evidence="8">
    <location>
        <position position="211"/>
    </location>
    <ligand>
        <name>shikimate</name>
        <dbReference type="ChEBI" id="CHEBI:36208"/>
    </ligand>
</feature>
<keyword evidence="5 8" id="KW-0560">Oxidoreductase</keyword>
<organism evidence="11 12">
    <name type="scientific">Fonticella tunisiensis</name>
    <dbReference type="NCBI Taxonomy" id="1096341"/>
    <lineage>
        <taxon>Bacteria</taxon>
        <taxon>Bacillati</taxon>
        <taxon>Bacillota</taxon>
        <taxon>Clostridia</taxon>
        <taxon>Eubacteriales</taxon>
        <taxon>Clostridiaceae</taxon>
        <taxon>Fonticella</taxon>
    </lineage>
</organism>
<dbReference type="PANTHER" id="PTHR21089:SF1">
    <property type="entry name" value="BIFUNCTIONAL 3-DEHYDROQUINATE DEHYDRATASE_SHIKIMATE DEHYDROGENASE, CHLOROPLASTIC"/>
    <property type="match status" value="1"/>
</dbReference>
<feature type="binding site" evidence="8">
    <location>
        <position position="239"/>
    </location>
    <ligand>
        <name>shikimate</name>
        <dbReference type="ChEBI" id="CHEBI:36208"/>
    </ligand>
</feature>
<keyword evidence="12" id="KW-1185">Reference proteome</keyword>
<feature type="binding site" evidence="8">
    <location>
        <position position="232"/>
    </location>
    <ligand>
        <name>NADP(+)</name>
        <dbReference type="ChEBI" id="CHEBI:58349"/>
    </ligand>
</feature>
<dbReference type="InterPro" id="IPR036291">
    <property type="entry name" value="NAD(P)-bd_dom_sf"/>
</dbReference>
<dbReference type="AlphaFoldDB" id="A0A4R7KRG3"/>
<dbReference type="GO" id="GO:0009073">
    <property type="term" value="P:aromatic amino acid family biosynthetic process"/>
    <property type="evidence" value="ECO:0007669"/>
    <property type="project" value="UniProtKB-KW"/>
</dbReference>
<evidence type="ECO:0000256" key="2">
    <source>
        <dbReference type="ARBA" id="ARBA00012962"/>
    </source>
</evidence>
<feature type="binding site" evidence="8">
    <location>
        <position position="102"/>
    </location>
    <ligand>
        <name>shikimate</name>
        <dbReference type="ChEBI" id="CHEBI:36208"/>
    </ligand>
</feature>
<dbReference type="InterPro" id="IPR022893">
    <property type="entry name" value="Shikimate_DH_fam"/>
</dbReference>
<evidence type="ECO:0000259" key="10">
    <source>
        <dbReference type="Pfam" id="PF08501"/>
    </source>
</evidence>
<sequence length="265" mass="29259">MSDLYGLIGERLGHSYSPIIHREILKEIKMDGCYHLFEVKREDLKDALYGLKALGAKGVNVTIPYKVEVMKYLDALSGEAEAVGAVNTIAFENGSMVGYNTDYYGFGMLMKGSSIDIKGKRAVVLGSGGAARAVVQYLKDNGAEKVVVVSRSAQNADFNDVELIDYTRLAWLRFMDVIINCTPCGMYPDIDCTPVSREILNNFAAAVDLIYNPGKTLFLKLADEIGIKTVNGMQMLIGQAIKAQEIWNKIRIDLTIINSISKKIR</sequence>
<feature type="binding site" evidence="8">
    <location>
        <position position="87"/>
    </location>
    <ligand>
        <name>shikimate</name>
        <dbReference type="ChEBI" id="CHEBI:36208"/>
    </ligand>
</feature>
<comment type="catalytic activity">
    <reaction evidence="7 8">
        <text>shikimate + NADP(+) = 3-dehydroshikimate + NADPH + H(+)</text>
        <dbReference type="Rhea" id="RHEA:17737"/>
        <dbReference type="ChEBI" id="CHEBI:15378"/>
        <dbReference type="ChEBI" id="CHEBI:16630"/>
        <dbReference type="ChEBI" id="CHEBI:36208"/>
        <dbReference type="ChEBI" id="CHEBI:57783"/>
        <dbReference type="ChEBI" id="CHEBI:58349"/>
        <dbReference type="EC" id="1.1.1.25"/>
    </reaction>
</comment>
<dbReference type="PANTHER" id="PTHR21089">
    <property type="entry name" value="SHIKIMATE DEHYDROGENASE"/>
    <property type="match status" value="1"/>
</dbReference>
<dbReference type="GO" id="GO:0008652">
    <property type="term" value="P:amino acid biosynthetic process"/>
    <property type="evidence" value="ECO:0007669"/>
    <property type="project" value="UniProtKB-KW"/>
</dbReference>
<comment type="similarity">
    <text evidence="8">Belongs to the shikimate dehydrogenase family.</text>
</comment>
<dbReference type="GO" id="GO:0004764">
    <property type="term" value="F:shikimate 3-dehydrogenase (NADP+) activity"/>
    <property type="evidence" value="ECO:0007669"/>
    <property type="project" value="UniProtKB-UniRule"/>
</dbReference>
<dbReference type="GO" id="GO:0050661">
    <property type="term" value="F:NADP binding"/>
    <property type="evidence" value="ECO:0007669"/>
    <property type="project" value="InterPro"/>
</dbReference>
<feature type="binding site" evidence="8">
    <location>
        <position position="209"/>
    </location>
    <ligand>
        <name>NADP(+)</name>
        <dbReference type="ChEBI" id="CHEBI:58349"/>
    </ligand>
</feature>
<evidence type="ECO:0000256" key="5">
    <source>
        <dbReference type="ARBA" id="ARBA00023002"/>
    </source>
</evidence>
<dbReference type="InterPro" id="IPR013708">
    <property type="entry name" value="Shikimate_DH-bd_N"/>
</dbReference>
<evidence type="ECO:0000256" key="6">
    <source>
        <dbReference type="ARBA" id="ARBA00023141"/>
    </source>
</evidence>
<proteinExistence type="inferred from homology"/>
<dbReference type="GO" id="GO:0019632">
    <property type="term" value="P:shikimate metabolic process"/>
    <property type="evidence" value="ECO:0007669"/>
    <property type="project" value="InterPro"/>
</dbReference>
<feature type="domain" description="Quinate/shikimate 5-dehydrogenase/glutamyl-tRNA reductase" evidence="9">
    <location>
        <begin position="116"/>
        <end position="157"/>
    </location>
</feature>
<evidence type="ECO:0000256" key="7">
    <source>
        <dbReference type="ARBA" id="ARBA00049442"/>
    </source>
</evidence>
<dbReference type="GO" id="GO:0005829">
    <property type="term" value="C:cytosol"/>
    <property type="evidence" value="ECO:0007669"/>
    <property type="project" value="TreeGrafter"/>
</dbReference>
<dbReference type="NCBIfam" id="TIGR00507">
    <property type="entry name" value="aroE"/>
    <property type="match status" value="1"/>
</dbReference>
<feature type="binding site" evidence="8">
    <location>
        <begin position="126"/>
        <end position="130"/>
    </location>
    <ligand>
        <name>NADP(+)</name>
        <dbReference type="ChEBI" id="CHEBI:58349"/>
    </ligand>
</feature>
<feature type="binding site" evidence="8">
    <location>
        <position position="62"/>
    </location>
    <ligand>
        <name>shikimate</name>
        <dbReference type="ChEBI" id="CHEBI:36208"/>
    </ligand>
</feature>
<keyword evidence="3 8" id="KW-0028">Amino-acid biosynthesis</keyword>
<dbReference type="UniPathway" id="UPA00053">
    <property type="reaction ID" value="UER00087"/>
</dbReference>
<dbReference type="InterPro" id="IPR011342">
    <property type="entry name" value="Shikimate_DH"/>
</dbReference>
<feature type="binding site" evidence="8">
    <location>
        <begin position="15"/>
        <end position="17"/>
    </location>
    <ligand>
        <name>shikimate</name>
        <dbReference type="ChEBI" id="CHEBI:36208"/>
    </ligand>
</feature>
<dbReference type="EC" id="1.1.1.25" evidence="2 8"/>
<name>A0A4R7KRG3_9CLOT</name>
<evidence type="ECO:0000313" key="11">
    <source>
        <dbReference type="EMBL" id="TDT61972.1"/>
    </source>
</evidence>
<accession>A0A4R7KRG3</accession>
<feature type="domain" description="Shikimate dehydrogenase substrate binding N-terminal" evidence="10">
    <location>
        <begin position="7"/>
        <end position="89"/>
    </location>
</feature>
<gene>
    <name evidence="8" type="primary">aroE</name>
    <name evidence="11" type="ORF">EDD71_105152</name>
</gene>
<evidence type="ECO:0000256" key="8">
    <source>
        <dbReference type="HAMAP-Rule" id="MF_00222"/>
    </source>
</evidence>
<dbReference type="Proteomes" id="UP000295325">
    <property type="component" value="Unassembled WGS sequence"/>
</dbReference>
<dbReference type="SUPFAM" id="SSF53223">
    <property type="entry name" value="Aminoacid dehydrogenase-like, N-terminal domain"/>
    <property type="match status" value="1"/>
</dbReference>
<dbReference type="OrthoDB" id="9792692at2"/>
<comment type="subunit">
    <text evidence="8">Homodimer.</text>
</comment>
<dbReference type="Pfam" id="PF01488">
    <property type="entry name" value="Shikimate_DH"/>
    <property type="match status" value="1"/>
</dbReference>
<evidence type="ECO:0000256" key="3">
    <source>
        <dbReference type="ARBA" id="ARBA00022605"/>
    </source>
</evidence>
<dbReference type="Gene3D" id="3.40.50.10860">
    <property type="entry name" value="Leucine Dehydrogenase, chain A, domain 1"/>
    <property type="match status" value="1"/>
</dbReference>
<protein>
    <recommendedName>
        <fullName evidence="2 8">Shikimate dehydrogenase (NADP(+))</fullName>
        <shortName evidence="8">SDH</shortName>
        <ecNumber evidence="2 8">1.1.1.25</ecNumber>
    </recommendedName>
</protein>
<keyword evidence="4 8" id="KW-0521">NADP</keyword>
<evidence type="ECO:0000313" key="12">
    <source>
        <dbReference type="Proteomes" id="UP000295325"/>
    </source>
</evidence>
<dbReference type="RefSeq" id="WP_133627601.1">
    <property type="nucleotide sequence ID" value="NZ_SOAZ01000005.1"/>
</dbReference>
<dbReference type="InterPro" id="IPR006151">
    <property type="entry name" value="Shikm_DH/Glu-tRNA_Rdtase"/>
</dbReference>
<dbReference type="InterPro" id="IPR046346">
    <property type="entry name" value="Aminoacid_DH-like_N_sf"/>
</dbReference>
<dbReference type="GO" id="GO:0009423">
    <property type="term" value="P:chorismate biosynthetic process"/>
    <property type="evidence" value="ECO:0007669"/>
    <property type="project" value="UniProtKB-UniRule"/>
</dbReference>
<evidence type="ECO:0000256" key="1">
    <source>
        <dbReference type="ARBA" id="ARBA00004871"/>
    </source>
</evidence>
<evidence type="ECO:0000259" key="9">
    <source>
        <dbReference type="Pfam" id="PF01488"/>
    </source>
</evidence>
<comment type="pathway">
    <text evidence="1 8">Metabolic intermediate biosynthesis; chorismate biosynthesis; chorismate from D-erythrose 4-phosphate and phosphoenolpyruvate: step 4/7.</text>
</comment>
<dbReference type="HAMAP" id="MF_00222">
    <property type="entry name" value="Shikimate_DH_AroE"/>
    <property type="match status" value="1"/>
</dbReference>
<comment type="caution">
    <text evidence="8">Lacks conserved residue(s) required for the propagation of feature annotation.</text>
</comment>
<dbReference type="SUPFAM" id="SSF51735">
    <property type="entry name" value="NAD(P)-binding Rossmann-fold domains"/>
    <property type="match status" value="1"/>
</dbReference>
<dbReference type="Pfam" id="PF08501">
    <property type="entry name" value="Shikimate_dh_N"/>
    <property type="match status" value="1"/>
</dbReference>
<dbReference type="CDD" id="cd01065">
    <property type="entry name" value="NAD_bind_Shikimate_DH"/>
    <property type="match status" value="1"/>
</dbReference>
<reference evidence="11 12" key="1">
    <citation type="submission" date="2019-03" db="EMBL/GenBank/DDBJ databases">
        <title>Genomic Encyclopedia of Type Strains, Phase IV (KMG-IV): sequencing the most valuable type-strain genomes for metagenomic binning, comparative biology and taxonomic classification.</title>
        <authorList>
            <person name="Goeker M."/>
        </authorList>
    </citation>
    <scope>NUCLEOTIDE SEQUENCE [LARGE SCALE GENOMIC DNA]</scope>
    <source>
        <strain evidence="11 12">DSM 24455</strain>
    </source>
</reference>
<comment type="function">
    <text evidence="8">Involved in the biosynthesis of the chorismate, which leads to the biosynthesis of aromatic amino acids. Catalyzes the reversible NADPH linked reduction of 3-dehydroshikimate (DHSA) to yield shikimate (SA).</text>
</comment>